<feature type="region of interest" description="Disordered" evidence="1">
    <location>
        <begin position="38"/>
        <end position="102"/>
    </location>
</feature>
<organism evidence="2">
    <name type="scientific">Ixodes ricinus</name>
    <name type="common">Common tick</name>
    <name type="synonym">Acarus ricinus</name>
    <dbReference type="NCBI Taxonomy" id="34613"/>
    <lineage>
        <taxon>Eukaryota</taxon>
        <taxon>Metazoa</taxon>
        <taxon>Ecdysozoa</taxon>
        <taxon>Arthropoda</taxon>
        <taxon>Chelicerata</taxon>
        <taxon>Arachnida</taxon>
        <taxon>Acari</taxon>
        <taxon>Parasitiformes</taxon>
        <taxon>Ixodida</taxon>
        <taxon>Ixodoidea</taxon>
        <taxon>Ixodidae</taxon>
        <taxon>Ixodinae</taxon>
        <taxon>Ixodes</taxon>
    </lineage>
</organism>
<evidence type="ECO:0000313" key="2">
    <source>
        <dbReference type="EMBL" id="JAR90246.1"/>
    </source>
</evidence>
<dbReference type="EMBL" id="GEGO01005158">
    <property type="protein sequence ID" value="JAR90246.1"/>
    <property type="molecule type" value="Transcribed_RNA"/>
</dbReference>
<name>A0A147BHK1_IXORI</name>
<proteinExistence type="predicted"/>
<dbReference type="AlphaFoldDB" id="A0A147BHK1"/>
<feature type="non-terminal residue" evidence="2">
    <location>
        <position position="102"/>
    </location>
</feature>
<accession>A0A147BHK1</accession>
<sequence length="102" mass="11115">MFPYESGGVGAGCGHGGAVSGFLDGAVHHQLHQLMAPTGYQQQQQQQQMANGLNGHHEQHHQHQLAHGHYQPYGSEGFDQDSPRYSSPKPPGLYGESYYIDG</sequence>
<protein>
    <submittedName>
        <fullName evidence="2">Uncharacterized protein</fullName>
    </submittedName>
</protein>
<evidence type="ECO:0000256" key="1">
    <source>
        <dbReference type="SAM" id="MobiDB-lite"/>
    </source>
</evidence>
<reference evidence="2" key="1">
    <citation type="journal article" date="2018" name="PLoS Negl. Trop. Dis.">
        <title>Sialome diversity of ticks revealed by RNAseq of single tick salivary glands.</title>
        <authorList>
            <person name="Perner J."/>
            <person name="Kropackova S."/>
            <person name="Kopacek P."/>
            <person name="Ribeiro J.M."/>
        </authorList>
    </citation>
    <scope>NUCLEOTIDE SEQUENCE</scope>
    <source>
        <strain evidence="2">Siblings of single egg batch collected in Ceske Budejovice</strain>
        <tissue evidence="2">Salivary glands</tissue>
    </source>
</reference>